<evidence type="ECO:0000256" key="1">
    <source>
        <dbReference type="ARBA" id="ARBA00023002"/>
    </source>
</evidence>
<dbReference type="SUPFAM" id="SSF51905">
    <property type="entry name" value="FAD/NAD(P)-binding domain"/>
    <property type="match status" value="1"/>
</dbReference>
<dbReference type="InterPro" id="IPR006076">
    <property type="entry name" value="FAD-dep_OxRdtase"/>
</dbReference>
<dbReference type="InterPro" id="IPR036188">
    <property type="entry name" value="FAD/NAD-bd_sf"/>
</dbReference>
<sequence>MINFSTGTAIIGAGNLGIATAYYLMRNHGVTDVVLIDQGQPMGFTSAQSGENYRDWWPHPCMVRFMSRSLDLMEEIAGQTDNRIAMTRRGYLLATRADDIGAELQKIDHAFEGAAELRVHDGPLAPGYRPPLSSDWRAAPIGFDILSNPAQMRAQFPHFDPSIKHVIHVRRAGDIAGQQLGQIMLEQVAAQGGTRITGMVRAIAQTAEGFTLSLSGREGMVAVQAERVINAAGPFAGQIAAMLDITLPIQNVVQQKIAFPDVDGVIPRRMPFAIDLDGQQIDWTAEEREALLKDAMLARLAGPMPGAIHCRPDGGDHGRWVKLGWAYNAAPEEVSWTPTLDPNFPEIVLRGASRLNPGLRGYVGRLPRQMHHYGGYYTRTADNWPLIGPMGPQGAFMAAALSGHGTMAACATGELAAAWAAGAALPAEATTFTLDRFAADRPQTVDDSGLL</sequence>
<proteinExistence type="predicted"/>
<keyword evidence="1" id="KW-0560">Oxidoreductase</keyword>
<dbReference type="Pfam" id="PF01266">
    <property type="entry name" value="DAO"/>
    <property type="match status" value="1"/>
</dbReference>
<dbReference type="RefSeq" id="WP_189634613.1">
    <property type="nucleotide sequence ID" value="NZ_BMYQ01000010.1"/>
</dbReference>
<dbReference type="AlphaFoldDB" id="A0A918MNJ5"/>
<name>A0A918MNJ5_9RHOB</name>
<dbReference type="PANTHER" id="PTHR13847">
    <property type="entry name" value="SARCOSINE DEHYDROGENASE-RELATED"/>
    <property type="match status" value="1"/>
</dbReference>
<evidence type="ECO:0000313" key="3">
    <source>
        <dbReference type="EMBL" id="GGW38843.1"/>
    </source>
</evidence>
<accession>A0A918MNJ5</accession>
<reference evidence="3" key="1">
    <citation type="journal article" date="2014" name="Int. J. Syst. Evol. Microbiol.">
        <title>Complete genome sequence of Corynebacterium casei LMG S-19264T (=DSM 44701T), isolated from a smear-ripened cheese.</title>
        <authorList>
            <consortium name="US DOE Joint Genome Institute (JGI-PGF)"/>
            <person name="Walter F."/>
            <person name="Albersmeier A."/>
            <person name="Kalinowski J."/>
            <person name="Ruckert C."/>
        </authorList>
    </citation>
    <scope>NUCLEOTIDE SEQUENCE</scope>
    <source>
        <strain evidence="3">KCTC 23714</strain>
    </source>
</reference>
<dbReference type="Gene3D" id="3.30.9.10">
    <property type="entry name" value="D-Amino Acid Oxidase, subunit A, domain 2"/>
    <property type="match status" value="2"/>
</dbReference>
<dbReference type="Gene3D" id="3.50.50.60">
    <property type="entry name" value="FAD/NAD(P)-binding domain"/>
    <property type="match status" value="2"/>
</dbReference>
<feature type="domain" description="FAD dependent oxidoreductase" evidence="2">
    <location>
        <begin position="9"/>
        <end position="419"/>
    </location>
</feature>
<organism evidence="3 4">
    <name type="scientific">Gemmobacter lanyuensis</name>
    <dbReference type="NCBI Taxonomy" id="1054497"/>
    <lineage>
        <taxon>Bacteria</taxon>
        <taxon>Pseudomonadati</taxon>
        <taxon>Pseudomonadota</taxon>
        <taxon>Alphaproteobacteria</taxon>
        <taxon>Rhodobacterales</taxon>
        <taxon>Paracoccaceae</taxon>
        <taxon>Gemmobacter</taxon>
    </lineage>
</organism>
<reference evidence="3" key="2">
    <citation type="submission" date="2020-09" db="EMBL/GenBank/DDBJ databases">
        <authorList>
            <person name="Sun Q."/>
            <person name="Kim S."/>
        </authorList>
    </citation>
    <scope>NUCLEOTIDE SEQUENCE</scope>
    <source>
        <strain evidence="3">KCTC 23714</strain>
    </source>
</reference>
<gene>
    <name evidence="3" type="ORF">GCM10011452_29070</name>
</gene>
<evidence type="ECO:0000313" key="4">
    <source>
        <dbReference type="Proteomes" id="UP000628984"/>
    </source>
</evidence>
<dbReference type="Proteomes" id="UP000628984">
    <property type="component" value="Unassembled WGS sequence"/>
</dbReference>
<evidence type="ECO:0000259" key="2">
    <source>
        <dbReference type="Pfam" id="PF01266"/>
    </source>
</evidence>
<comment type="caution">
    <text evidence="3">The sequence shown here is derived from an EMBL/GenBank/DDBJ whole genome shotgun (WGS) entry which is preliminary data.</text>
</comment>
<dbReference type="PANTHER" id="PTHR13847:SF287">
    <property type="entry name" value="FAD-DEPENDENT OXIDOREDUCTASE DOMAIN-CONTAINING PROTEIN 1"/>
    <property type="match status" value="1"/>
</dbReference>
<dbReference type="GO" id="GO:0005737">
    <property type="term" value="C:cytoplasm"/>
    <property type="evidence" value="ECO:0007669"/>
    <property type="project" value="TreeGrafter"/>
</dbReference>
<dbReference type="EMBL" id="BMYQ01000010">
    <property type="protein sequence ID" value="GGW38843.1"/>
    <property type="molecule type" value="Genomic_DNA"/>
</dbReference>
<keyword evidence="4" id="KW-1185">Reference proteome</keyword>
<dbReference type="GO" id="GO:0016491">
    <property type="term" value="F:oxidoreductase activity"/>
    <property type="evidence" value="ECO:0007669"/>
    <property type="project" value="UniProtKB-KW"/>
</dbReference>
<protein>
    <submittedName>
        <fullName evidence="3">FAD-dependent oxidoreductase</fullName>
    </submittedName>
</protein>